<keyword evidence="3 8" id="KW-0690">Ribosome biogenesis</keyword>
<evidence type="ECO:0000256" key="9">
    <source>
        <dbReference type="PROSITE-ProRule" id="PRU01049"/>
    </source>
</evidence>
<accession>A0AAU7BQU6</accession>
<comment type="similarity">
    <text evidence="1 8 9 10">Belongs to the TRAFAC class TrmE-Era-EngA-EngB-Septin-like GTPase superfamily. EngA (Der) GTPase family.</text>
</comment>
<evidence type="ECO:0000259" key="11">
    <source>
        <dbReference type="PROSITE" id="PS51712"/>
    </source>
</evidence>
<dbReference type="Gene3D" id="3.30.300.20">
    <property type="match status" value="1"/>
</dbReference>
<dbReference type="FunFam" id="3.30.300.20:FF:000004">
    <property type="entry name" value="GTPase Der"/>
    <property type="match status" value="1"/>
</dbReference>
<feature type="binding site" evidence="8">
    <location>
        <begin position="293"/>
        <end position="296"/>
    </location>
    <ligand>
        <name>GTP</name>
        <dbReference type="ChEBI" id="CHEBI:37565"/>
        <label>2</label>
    </ligand>
</feature>
<protein>
    <recommendedName>
        <fullName evidence="2 8">GTPase Der</fullName>
    </recommendedName>
    <alternativeName>
        <fullName evidence="7 8">GTP-binding protein EngA</fullName>
    </alternativeName>
</protein>
<feature type="binding site" evidence="8">
    <location>
        <begin position="228"/>
        <end position="232"/>
    </location>
    <ligand>
        <name>GTP</name>
        <dbReference type="ChEBI" id="CHEBI:37565"/>
        <label>2</label>
    </ligand>
</feature>
<dbReference type="RefSeq" id="WP_347922711.1">
    <property type="nucleotide sequence ID" value="NZ_CP157199.1"/>
</dbReference>
<dbReference type="Pfam" id="PF01926">
    <property type="entry name" value="MMR_HSR1"/>
    <property type="match status" value="2"/>
</dbReference>
<dbReference type="InterPro" id="IPR015946">
    <property type="entry name" value="KH_dom-like_a/b"/>
</dbReference>
<dbReference type="EMBL" id="CP157199">
    <property type="protein sequence ID" value="XBG60486.1"/>
    <property type="molecule type" value="Genomic_DNA"/>
</dbReference>
<dbReference type="SUPFAM" id="SSF52540">
    <property type="entry name" value="P-loop containing nucleoside triphosphate hydrolases"/>
    <property type="match status" value="2"/>
</dbReference>
<dbReference type="PRINTS" id="PR00326">
    <property type="entry name" value="GTP1OBG"/>
</dbReference>
<feature type="binding site" evidence="8">
    <location>
        <begin position="56"/>
        <end position="60"/>
    </location>
    <ligand>
        <name>GTP</name>
        <dbReference type="ChEBI" id="CHEBI:37565"/>
        <label>1</label>
    </ligand>
</feature>
<dbReference type="PANTHER" id="PTHR43834">
    <property type="entry name" value="GTPASE DER"/>
    <property type="match status" value="1"/>
</dbReference>
<evidence type="ECO:0000256" key="3">
    <source>
        <dbReference type="ARBA" id="ARBA00022517"/>
    </source>
</evidence>
<feature type="binding site" evidence="8">
    <location>
        <begin position="181"/>
        <end position="188"/>
    </location>
    <ligand>
        <name>GTP</name>
        <dbReference type="ChEBI" id="CHEBI:37565"/>
        <label>2</label>
    </ligand>
</feature>
<dbReference type="PIRSF" id="PIRSF006485">
    <property type="entry name" value="GTP-binding_EngA"/>
    <property type="match status" value="1"/>
</dbReference>
<dbReference type="PANTHER" id="PTHR43834:SF6">
    <property type="entry name" value="GTPASE DER"/>
    <property type="match status" value="1"/>
</dbReference>
<evidence type="ECO:0000256" key="5">
    <source>
        <dbReference type="ARBA" id="ARBA00022741"/>
    </source>
</evidence>
<organism evidence="12">
    <name type="scientific">Pontimicrobium sp. SW4</name>
    <dbReference type="NCBI Taxonomy" id="3153519"/>
    <lineage>
        <taxon>Bacteria</taxon>
        <taxon>Pseudomonadati</taxon>
        <taxon>Bacteroidota</taxon>
        <taxon>Flavobacteriia</taxon>
        <taxon>Flavobacteriales</taxon>
        <taxon>Flavobacteriaceae</taxon>
        <taxon>Pontimicrobium</taxon>
    </lineage>
</organism>
<keyword evidence="5 8" id="KW-0547">Nucleotide-binding</keyword>
<sequence>MGNIVAIVGRPNVGKSTFFNRLIQRREAIVDAVSGVTRDRHYGKSDWNGKEFSLIDTGGYVKGSDDVFEAEIDKQVELAIDEADAIIFMVDVESGVTGMDEDVAKLLRKVDKPVFLVINKVDNGKRAEDAVEFYSLGLGEYFTIASINGSGTGDLLDALVEALPEQEEVEENELPRFAVVGRPNAGKSSFINALIGEDRYIVTDIAGTTRDSIDTRYNRFGFEFNLVDTAGIRRKAKVKENLEFYSVMRSVRAIEHADVCLLVCDATRGFDGQVQNIFWLAERNRKGIVILVNKWDLVEKDNKTTKDFEKYIRQQIEPFTDVPIVFISALTKQRIFKAIETAVEVYKNRTKRIKTSVLNDVLLPIIENYPPPAYKGKFVKIKYIMQLPTPQPQFAFFCNLPQYVKEPYKRFLENKLREHFDFHGVPVSVYMRKK</sequence>
<evidence type="ECO:0000256" key="6">
    <source>
        <dbReference type="ARBA" id="ARBA00023134"/>
    </source>
</evidence>
<name>A0AAU7BQU6_9FLAO</name>
<evidence type="ECO:0000313" key="12">
    <source>
        <dbReference type="EMBL" id="XBG60486.1"/>
    </source>
</evidence>
<evidence type="ECO:0000256" key="8">
    <source>
        <dbReference type="HAMAP-Rule" id="MF_00195"/>
    </source>
</evidence>
<dbReference type="InterPro" id="IPR006073">
    <property type="entry name" value="GTP-bd"/>
</dbReference>
<dbReference type="InterPro" id="IPR032859">
    <property type="entry name" value="KH_dom-like"/>
</dbReference>
<dbReference type="NCBIfam" id="TIGR03594">
    <property type="entry name" value="GTPase_EngA"/>
    <property type="match status" value="1"/>
</dbReference>
<dbReference type="AlphaFoldDB" id="A0AAU7BQU6"/>
<feature type="domain" description="EngA-type G" evidence="11">
    <location>
        <begin position="175"/>
        <end position="350"/>
    </location>
</feature>
<keyword evidence="6 8" id="KW-0342">GTP-binding</keyword>
<dbReference type="CDD" id="cd01894">
    <property type="entry name" value="EngA1"/>
    <property type="match status" value="1"/>
</dbReference>
<proteinExistence type="inferred from homology"/>
<dbReference type="FunFam" id="3.40.50.300:FF:000040">
    <property type="entry name" value="GTPase Der"/>
    <property type="match status" value="1"/>
</dbReference>
<dbReference type="GO" id="GO:0005525">
    <property type="term" value="F:GTP binding"/>
    <property type="evidence" value="ECO:0007669"/>
    <property type="project" value="UniProtKB-UniRule"/>
</dbReference>
<dbReference type="HAMAP" id="MF_00195">
    <property type="entry name" value="GTPase_Der"/>
    <property type="match status" value="1"/>
</dbReference>
<dbReference type="InterPro" id="IPR031166">
    <property type="entry name" value="G_ENGA"/>
</dbReference>
<keyword evidence="4 10" id="KW-0677">Repeat</keyword>
<dbReference type="InterPro" id="IPR005225">
    <property type="entry name" value="Small_GTP-bd"/>
</dbReference>
<dbReference type="NCBIfam" id="TIGR00231">
    <property type="entry name" value="small_GTP"/>
    <property type="match status" value="2"/>
</dbReference>
<dbReference type="InterPro" id="IPR016484">
    <property type="entry name" value="GTPase_Der"/>
</dbReference>
<dbReference type="GO" id="GO:0043022">
    <property type="term" value="F:ribosome binding"/>
    <property type="evidence" value="ECO:0007669"/>
    <property type="project" value="TreeGrafter"/>
</dbReference>
<comment type="subunit">
    <text evidence="8">Associates with the 50S ribosomal subunit.</text>
</comment>
<dbReference type="PROSITE" id="PS51712">
    <property type="entry name" value="G_ENGA"/>
    <property type="match status" value="2"/>
</dbReference>
<dbReference type="GO" id="GO:0042254">
    <property type="term" value="P:ribosome biogenesis"/>
    <property type="evidence" value="ECO:0007669"/>
    <property type="project" value="UniProtKB-KW"/>
</dbReference>
<dbReference type="FunFam" id="3.40.50.300:FF:000057">
    <property type="entry name" value="GTPase Der"/>
    <property type="match status" value="1"/>
</dbReference>
<feature type="domain" description="EngA-type G" evidence="11">
    <location>
        <begin position="3"/>
        <end position="167"/>
    </location>
</feature>
<reference evidence="12" key="1">
    <citation type="submission" date="2024-05" db="EMBL/GenBank/DDBJ databases">
        <title>Pontimicrobium maritimus sp. nov., isolated form sea water.</title>
        <authorList>
            <person name="Muhammad N."/>
            <person name="Vuong T.Q."/>
            <person name="Han H.L."/>
            <person name="Kim S.-G."/>
        </authorList>
    </citation>
    <scope>NUCLEOTIDE SEQUENCE</scope>
    <source>
        <strain evidence="12">SW4</strain>
    </source>
</reference>
<evidence type="ECO:0000256" key="10">
    <source>
        <dbReference type="RuleBase" id="RU004481"/>
    </source>
</evidence>
<dbReference type="InterPro" id="IPR027417">
    <property type="entry name" value="P-loop_NTPase"/>
</dbReference>
<gene>
    <name evidence="8 12" type="primary">der</name>
    <name evidence="12" type="ORF">ABGB03_11530</name>
</gene>
<dbReference type="Pfam" id="PF14714">
    <property type="entry name" value="KH_dom-like"/>
    <property type="match status" value="1"/>
</dbReference>
<feature type="binding site" evidence="8">
    <location>
        <begin position="9"/>
        <end position="16"/>
    </location>
    <ligand>
        <name>GTP</name>
        <dbReference type="ChEBI" id="CHEBI:37565"/>
        <label>1</label>
    </ligand>
</feature>
<dbReference type="CDD" id="cd01895">
    <property type="entry name" value="EngA2"/>
    <property type="match status" value="1"/>
</dbReference>
<keyword evidence="12" id="KW-0378">Hydrolase</keyword>
<feature type="binding site" evidence="8">
    <location>
        <begin position="119"/>
        <end position="122"/>
    </location>
    <ligand>
        <name>GTP</name>
        <dbReference type="ChEBI" id="CHEBI:37565"/>
        <label>1</label>
    </ligand>
</feature>
<dbReference type="GO" id="GO:0016787">
    <property type="term" value="F:hydrolase activity"/>
    <property type="evidence" value="ECO:0007669"/>
    <property type="project" value="UniProtKB-KW"/>
</dbReference>
<comment type="function">
    <text evidence="8 10">GTPase that plays an essential role in the late steps of ribosome biogenesis.</text>
</comment>
<evidence type="ECO:0000256" key="2">
    <source>
        <dbReference type="ARBA" id="ARBA00020953"/>
    </source>
</evidence>
<dbReference type="Gene3D" id="3.40.50.300">
    <property type="entry name" value="P-loop containing nucleotide triphosphate hydrolases"/>
    <property type="match status" value="2"/>
</dbReference>
<evidence type="ECO:0000256" key="7">
    <source>
        <dbReference type="ARBA" id="ARBA00032345"/>
    </source>
</evidence>
<evidence type="ECO:0000256" key="4">
    <source>
        <dbReference type="ARBA" id="ARBA00022737"/>
    </source>
</evidence>
<evidence type="ECO:0000256" key="1">
    <source>
        <dbReference type="ARBA" id="ARBA00008279"/>
    </source>
</evidence>